<evidence type="ECO:0000256" key="1">
    <source>
        <dbReference type="ARBA" id="ARBA00010791"/>
    </source>
</evidence>
<protein>
    <submittedName>
        <fullName evidence="8">Kinase-like domain-containing protein</fullName>
    </submittedName>
</protein>
<evidence type="ECO:0000256" key="2">
    <source>
        <dbReference type="ARBA" id="ARBA00022527"/>
    </source>
</evidence>
<evidence type="ECO:0000259" key="7">
    <source>
        <dbReference type="PROSITE" id="PS50011"/>
    </source>
</evidence>
<reference evidence="8" key="1">
    <citation type="submission" date="2020-11" db="EMBL/GenBank/DDBJ databases">
        <authorList>
            <consortium name="DOE Joint Genome Institute"/>
            <person name="Ahrendt S."/>
            <person name="Riley R."/>
            <person name="Andreopoulos W."/>
            <person name="Labutti K."/>
            <person name="Pangilinan J."/>
            <person name="Ruiz-Duenas F.J."/>
            <person name="Barrasa J.M."/>
            <person name="Sanchez-Garcia M."/>
            <person name="Camarero S."/>
            <person name="Miyauchi S."/>
            <person name="Serrano A."/>
            <person name="Linde D."/>
            <person name="Babiker R."/>
            <person name="Drula E."/>
            <person name="Ayuso-Fernandez I."/>
            <person name="Pacheco R."/>
            <person name="Padilla G."/>
            <person name="Ferreira P."/>
            <person name="Barriuso J."/>
            <person name="Kellner H."/>
            <person name="Castanera R."/>
            <person name="Alfaro M."/>
            <person name="Ramirez L."/>
            <person name="Pisabarro A.G."/>
            <person name="Kuo A."/>
            <person name="Tritt A."/>
            <person name="Lipzen A."/>
            <person name="He G."/>
            <person name="Yan M."/>
            <person name="Ng V."/>
            <person name="Cullen D."/>
            <person name="Martin F."/>
            <person name="Rosso M.-N."/>
            <person name="Henrissat B."/>
            <person name="Hibbett D."/>
            <person name="Martinez A.T."/>
            <person name="Grigoriev I.V."/>
        </authorList>
    </citation>
    <scope>NUCLEOTIDE SEQUENCE</scope>
    <source>
        <strain evidence="8">AH 40177</strain>
    </source>
</reference>
<dbReference type="EMBL" id="JADNRY010000022">
    <property type="protein sequence ID" value="KAF9072742.1"/>
    <property type="molecule type" value="Genomic_DNA"/>
</dbReference>
<evidence type="ECO:0000256" key="3">
    <source>
        <dbReference type="ARBA" id="ARBA00022679"/>
    </source>
</evidence>
<feature type="domain" description="Protein kinase" evidence="7">
    <location>
        <begin position="1"/>
        <end position="86"/>
    </location>
</feature>
<keyword evidence="3" id="KW-0808">Transferase</keyword>
<accession>A0A9P5Q135</accession>
<keyword evidence="9" id="KW-1185">Reference proteome</keyword>
<evidence type="ECO:0000313" key="9">
    <source>
        <dbReference type="Proteomes" id="UP000772434"/>
    </source>
</evidence>
<dbReference type="InterPro" id="IPR000719">
    <property type="entry name" value="Prot_kinase_dom"/>
</dbReference>
<comment type="caution">
    <text evidence="8">The sequence shown here is derived from an EMBL/GenBank/DDBJ whole genome shotgun (WGS) entry which is preliminary data.</text>
</comment>
<gene>
    <name evidence="8" type="ORF">BDP27DRAFT_1156372</name>
</gene>
<keyword evidence="6" id="KW-0067">ATP-binding</keyword>
<evidence type="ECO:0000313" key="8">
    <source>
        <dbReference type="EMBL" id="KAF9072742.1"/>
    </source>
</evidence>
<dbReference type="Gene3D" id="1.10.510.10">
    <property type="entry name" value="Transferase(Phosphotransferase) domain 1"/>
    <property type="match status" value="1"/>
</dbReference>
<dbReference type="GO" id="GO:0004674">
    <property type="term" value="F:protein serine/threonine kinase activity"/>
    <property type="evidence" value="ECO:0007669"/>
    <property type="project" value="UniProtKB-KW"/>
</dbReference>
<dbReference type="GO" id="GO:0005737">
    <property type="term" value="C:cytoplasm"/>
    <property type="evidence" value="ECO:0007669"/>
    <property type="project" value="TreeGrafter"/>
</dbReference>
<organism evidence="8 9">
    <name type="scientific">Rhodocollybia butyracea</name>
    <dbReference type="NCBI Taxonomy" id="206335"/>
    <lineage>
        <taxon>Eukaryota</taxon>
        <taxon>Fungi</taxon>
        <taxon>Dikarya</taxon>
        <taxon>Basidiomycota</taxon>
        <taxon>Agaricomycotina</taxon>
        <taxon>Agaricomycetes</taxon>
        <taxon>Agaricomycetidae</taxon>
        <taxon>Agaricales</taxon>
        <taxon>Marasmiineae</taxon>
        <taxon>Omphalotaceae</taxon>
        <taxon>Rhodocollybia</taxon>
    </lineage>
</organism>
<dbReference type="PANTHER" id="PTHR24346">
    <property type="entry name" value="MAP/MICROTUBULE AFFINITY-REGULATING KINASE"/>
    <property type="match status" value="1"/>
</dbReference>
<name>A0A9P5Q135_9AGAR</name>
<sequence length="86" mass="9514">MSQELAQGVAHLHSLGVAHLDLRPFNIGFDQDYSLRIFDFGLSETVSSEDDLITGARGHPNYMAPEQSLDGPYRPLLADHWACGMI</sequence>
<keyword evidence="4" id="KW-0547">Nucleotide-binding</keyword>
<evidence type="ECO:0000256" key="4">
    <source>
        <dbReference type="ARBA" id="ARBA00022741"/>
    </source>
</evidence>
<dbReference type="Pfam" id="PF00069">
    <property type="entry name" value="Pkinase"/>
    <property type="match status" value="1"/>
</dbReference>
<feature type="non-terminal residue" evidence="8">
    <location>
        <position position="86"/>
    </location>
</feature>
<keyword evidence="5 8" id="KW-0418">Kinase</keyword>
<dbReference type="GO" id="GO:0005524">
    <property type="term" value="F:ATP binding"/>
    <property type="evidence" value="ECO:0007669"/>
    <property type="project" value="UniProtKB-KW"/>
</dbReference>
<dbReference type="InterPro" id="IPR011009">
    <property type="entry name" value="Kinase-like_dom_sf"/>
</dbReference>
<dbReference type="PANTHER" id="PTHR24346:SF82">
    <property type="entry name" value="KP78A-RELATED"/>
    <property type="match status" value="1"/>
</dbReference>
<dbReference type="AlphaFoldDB" id="A0A9P5Q135"/>
<dbReference type="PROSITE" id="PS50011">
    <property type="entry name" value="PROTEIN_KINASE_DOM"/>
    <property type="match status" value="1"/>
</dbReference>
<dbReference type="GO" id="GO:0035556">
    <property type="term" value="P:intracellular signal transduction"/>
    <property type="evidence" value="ECO:0007669"/>
    <property type="project" value="TreeGrafter"/>
</dbReference>
<evidence type="ECO:0000256" key="6">
    <source>
        <dbReference type="ARBA" id="ARBA00022840"/>
    </source>
</evidence>
<dbReference type="SUPFAM" id="SSF56112">
    <property type="entry name" value="Protein kinase-like (PK-like)"/>
    <property type="match status" value="1"/>
</dbReference>
<dbReference type="Proteomes" id="UP000772434">
    <property type="component" value="Unassembled WGS sequence"/>
</dbReference>
<proteinExistence type="inferred from homology"/>
<keyword evidence="2" id="KW-0723">Serine/threonine-protein kinase</keyword>
<evidence type="ECO:0000256" key="5">
    <source>
        <dbReference type="ARBA" id="ARBA00022777"/>
    </source>
</evidence>
<comment type="similarity">
    <text evidence="1">Belongs to the protein kinase superfamily. CAMK Ser/Thr protein kinase family. NIM1 subfamily.</text>
</comment>
<dbReference type="OrthoDB" id="4062651at2759"/>